<reference evidence="6" key="1">
    <citation type="submission" date="2015-10" db="EMBL/GenBank/DDBJ databases">
        <authorList>
            <person name="Gilbert D.G."/>
        </authorList>
    </citation>
    <scope>NUCLEOTIDE SEQUENCE</scope>
</reference>
<evidence type="ECO:0000256" key="1">
    <source>
        <dbReference type="ARBA" id="ARBA00012787"/>
    </source>
</evidence>
<dbReference type="GO" id="GO:0016829">
    <property type="term" value="F:lyase activity"/>
    <property type="evidence" value="ECO:0007669"/>
    <property type="project" value="UniProtKB-KW"/>
</dbReference>
<dbReference type="Pfam" id="PF16198">
    <property type="entry name" value="TruB_C_2"/>
    <property type="match status" value="1"/>
</dbReference>
<dbReference type="HAMAP" id="MF_01080">
    <property type="entry name" value="TruB_bact"/>
    <property type="match status" value="1"/>
</dbReference>
<keyword evidence="3" id="KW-0413">Isomerase</keyword>
<dbReference type="PANTHER" id="PTHR13767">
    <property type="entry name" value="TRNA-PSEUDOURIDINE SYNTHASE"/>
    <property type="match status" value="1"/>
</dbReference>
<dbReference type="InterPro" id="IPR002501">
    <property type="entry name" value="PsdUridine_synth_N"/>
</dbReference>
<dbReference type="GO" id="GO:1990481">
    <property type="term" value="P:mRNA pseudouridine synthesis"/>
    <property type="evidence" value="ECO:0007669"/>
    <property type="project" value="TreeGrafter"/>
</dbReference>
<evidence type="ECO:0000259" key="4">
    <source>
        <dbReference type="Pfam" id="PF01509"/>
    </source>
</evidence>
<dbReference type="PANTHER" id="PTHR13767:SF2">
    <property type="entry name" value="PSEUDOURIDYLATE SYNTHASE TRUB1"/>
    <property type="match status" value="1"/>
</dbReference>
<dbReference type="CDD" id="cd02573">
    <property type="entry name" value="PseudoU_synth_EcTruB"/>
    <property type="match status" value="1"/>
</dbReference>
<organism evidence="6">
    <name type="scientific">hydrothermal vent metagenome</name>
    <dbReference type="NCBI Taxonomy" id="652676"/>
    <lineage>
        <taxon>unclassified sequences</taxon>
        <taxon>metagenomes</taxon>
        <taxon>ecological metagenomes</taxon>
    </lineage>
</organism>
<feature type="domain" description="Pseudouridine synthase II N-terminal" evidence="4">
    <location>
        <begin position="34"/>
        <end position="182"/>
    </location>
</feature>
<dbReference type="GO" id="GO:0003723">
    <property type="term" value="F:RNA binding"/>
    <property type="evidence" value="ECO:0007669"/>
    <property type="project" value="InterPro"/>
</dbReference>
<evidence type="ECO:0000313" key="6">
    <source>
        <dbReference type="EMBL" id="CUS57161.1"/>
    </source>
</evidence>
<dbReference type="GO" id="GO:0006400">
    <property type="term" value="P:tRNA modification"/>
    <property type="evidence" value="ECO:0007669"/>
    <property type="project" value="TreeGrafter"/>
</dbReference>
<keyword evidence="2" id="KW-0819">tRNA processing</keyword>
<protein>
    <recommendedName>
        <fullName evidence="1">tRNA pseudouridine(55) synthase</fullName>
        <ecNumber evidence="1">5.4.99.25</ecNumber>
    </recommendedName>
</protein>
<dbReference type="Pfam" id="PF01509">
    <property type="entry name" value="TruB_N"/>
    <property type="match status" value="1"/>
</dbReference>
<dbReference type="InterPro" id="IPR032819">
    <property type="entry name" value="TruB_C"/>
</dbReference>
<sequence>MARQRKRKGDPINGWLNLFKPVDITSTQAVAILKRKYNAQKVGHGGTLDPLADGILPIAFGEATKTVQWAMDAQKEYVFTIRWGISTESQDAEGEVTATSEARPRREQVEELLKGYLGTIEQVPPKFSAIKVDGQRAYDLAREGEEFELTSREVDVFTASVIGMPDADHTVIHVTSGKGFYVRAMARDLAFDLECEGHISQLRRTRVGQFGAPAAIPLAMIEEAENMETLMGFLQPIHAMLENVPSVDITREEAGNIRHGRTIVLLPHIIERWKEESSDDPDDRAAIAVCDGKAVALGDVRAGRFEPSRVFTS</sequence>
<dbReference type="SUPFAM" id="SSF55120">
    <property type="entry name" value="Pseudouridine synthase"/>
    <property type="match status" value="1"/>
</dbReference>
<dbReference type="AlphaFoldDB" id="A0A160U0Z0"/>
<dbReference type="NCBIfam" id="TIGR00431">
    <property type="entry name" value="TruB"/>
    <property type="match status" value="1"/>
</dbReference>
<proteinExistence type="inferred from homology"/>
<accession>A0A160U0Z0</accession>
<evidence type="ECO:0000256" key="3">
    <source>
        <dbReference type="ARBA" id="ARBA00023235"/>
    </source>
</evidence>
<feature type="domain" description="tRNA pseudouridylate synthase B C-terminal" evidence="5">
    <location>
        <begin position="183"/>
        <end position="241"/>
    </location>
</feature>
<dbReference type="EMBL" id="CZQD01000038">
    <property type="protein sequence ID" value="CUS57161.1"/>
    <property type="molecule type" value="Genomic_DNA"/>
</dbReference>
<evidence type="ECO:0000259" key="5">
    <source>
        <dbReference type="Pfam" id="PF16198"/>
    </source>
</evidence>
<evidence type="ECO:0000256" key="2">
    <source>
        <dbReference type="ARBA" id="ARBA00022694"/>
    </source>
</evidence>
<name>A0A160U0Z0_9ZZZZ</name>
<dbReference type="EC" id="5.4.99.25" evidence="1"/>
<dbReference type="Gene3D" id="3.30.2350.10">
    <property type="entry name" value="Pseudouridine synthase"/>
    <property type="match status" value="1"/>
</dbReference>
<dbReference type="InterPro" id="IPR014780">
    <property type="entry name" value="tRNA_psdUridine_synth_TruB"/>
</dbReference>
<gene>
    <name evidence="6" type="ORF">MGWOODY_Hyp764</name>
</gene>
<dbReference type="InterPro" id="IPR020103">
    <property type="entry name" value="PsdUridine_synth_cat_dom_sf"/>
</dbReference>
<keyword evidence="6" id="KW-0456">Lyase</keyword>
<dbReference type="GO" id="GO:0160148">
    <property type="term" value="F:tRNA pseudouridine(55) synthase activity"/>
    <property type="evidence" value="ECO:0007669"/>
    <property type="project" value="UniProtKB-EC"/>
</dbReference>